<dbReference type="RefSeq" id="WP_065854692.1">
    <property type="nucleotide sequence ID" value="NZ_LYPC01000025.1"/>
</dbReference>
<dbReference type="Gene3D" id="3.30.160.170">
    <property type="entry name" value="FlaG-like"/>
    <property type="match status" value="1"/>
</dbReference>
<proteinExistence type="predicted"/>
<dbReference type="OrthoDB" id="9799867at2"/>
<keyword evidence="2" id="KW-0282">Flagellum</keyword>
<keyword evidence="2" id="KW-0966">Cell projection</keyword>
<evidence type="ECO:0000313" key="3">
    <source>
        <dbReference type="Proteomes" id="UP000093309"/>
    </source>
</evidence>
<dbReference type="PANTHER" id="PTHR37166">
    <property type="entry name" value="PROTEIN FLAG"/>
    <property type="match status" value="1"/>
</dbReference>
<comment type="caution">
    <text evidence="2">The sequence shown here is derived from an EMBL/GenBank/DDBJ whole genome shotgun (WGS) entry which is preliminary data.</text>
</comment>
<feature type="region of interest" description="Disordered" evidence="1">
    <location>
        <begin position="1"/>
        <end position="34"/>
    </location>
</feature>
<dbReference type="Proteomes" id="UP000093309">
    <property type="component" value="Unassembled WGS sequence"/>
</dbReference>
<dbReference type="InterPro" id="IPR035924">
    <property type="entry name" value="FlaG-like_sf"/>
</dbReference>
<dbReference type="PANTHER" id="PTHR37166:SF1">
    <property type="entry name" value="PROTEIN FLAG"/>
    <property type="match status" value="1"/>
</dbReference>
<accession>A0A1C0ZYM3</accession>
<dbReference type="EMBL" id="LYPC01000025">
    <property type="protein sequence ID" value="OCT13215.1"/>
    <property type="molecule type" value="Genomic_DNA"/>
</dbReference>
<dbReference type="InterPro" id="IPR005186">
    <property type="entry name" value="FlaG"/>
</dbReference>
<name>A0A1C0ZYM3_9BACL</name>
<evidence type="ECO:0000313" key="2">
    <source>
        <dbReference type="EMBL" id="OCT13215.1"/>
    </source>
</evidence>
<dbReference type="STRING" id="512399.A8709_20650"/>
<protein>
    <submittedName>
        <fullName evidence="2">Flagellar biosynthesis protein FlaG</fullName>
    </submittedName>
</protein>
<sequence>MNQPVGNIPKPTNIEAPVTPKVSGSASSESIQSVKDLKQAQAQGQNIPISEQQLVKAIERAIKAVEGTSTTLDFSIHQATKHIIVKVLDKDTGNVIREIPNEKSLDFLAKVWETAGAMVDERA</sequence>
<keyword evidence="3" id="KW-1185">Reference proteome</keyword>
<dbReference type="SUPFAM" id="SSF160214">
    <property type="entry name" value="FlaG-like"/>
    <property type="match status" value="1"/>
</dbReference>
<evidence type="ECO:0000256" key="1">
    <source>
        <dbReference type="SAM" id="MobiDB-lite"/>
    </source>
</evidence>
<feature type="compositionally biased region" description="Polar residues" evidence="1">
    <location>
        <begin position="22"/>
        <end position="33"/>
    </location>
</feature>
<reference evidence="3" key="1">
    <citation type="submission" date="2016-05" db="EMBL/GenBank/DDBJ databases">
        <title>Paenibacillus oryzae. sp. nov., isolated from the rice root.</title>
        <authorList>
            <person name="Zhang J."/>
            <person name="Zhang X."/>
        </authorList>
    </citation>
    <scope>NUCLEOTIDE SEQUENCE [LARGE SCALE GENOMIC DNA]</scope>
    <source>
        <strain evidence="3">KCTC13222</strain>
    </source>
</reference>
<keyword evidence="2" id="KW-0969">Cilium</keyword>
<dbReference type="AlphaFoldDB" id="A0A1C0ZYM3"/>
<gene>
    <name evidence="2" type="ORF">A8709_20650</name>
</gene>
<dbReference type="Pfam" id="PF03646">
    <property type="entry name" value="FlaG"/>
    <property type="match status" value="1"/>
</dbReference>
<organism evidence="2 3">
    <name type="scientific">Paenibacillus pectinilyticus</name>
    <dbReference type="NCBI Taxonomy" id="512399"/>
    <lineage>
        <taxon>Bacteria</taxon>
        <taxon>Bacillati</taxon>
        <taxon>Bacillota</taxon>
        <taxon>Bacilli</taxon>
        <taxon>Bacillales</taxon>
        <taxon>Paenibacillaceae</taxon>
        <taxon>Paenibacillus</taxon>
    </lineage>
</organism>